<feature type="domain" description="FAD dependent oxidoreductase" evidence="2">
    <location>
        <begin position="7"/>
        <end position="348"/>
    </location>
</feature>
<keyword evidence="4" id="KW-1185">Reference proteome</keyword>
<evidence type="ECO:0000256" key="1">
    <source>
        <dbReference type="ARBA" id="ARBA00023002"/>
    </source>
</evidence>
<organism evidence="3 4">
    <name type="scientific">Vibrio nitrifigilis</name>
    <dbReference type="NCBI Taxonomy" id="2789781"/>
    <lineage>
        <taxon>Bacteria</taxon>
        <taxon>Pseudomonadati</taxon>
        <taxon>Pseudomonadota</taxon>
        <taxon>Gammaproteobacteria</taxon>
        <taxon>Vibrionales</taxon>
        <taxon>Vibrionaceae</taxon>
        <taxon>Vibrio</taxon>
    </lineage>
</organism>
<dbReference type="Gene3D" id="3.50.50.60">
    <property type="entry name" value="FAD/NAD(P)-binding domain"/>
    <property type="match status" value="1"/>
</dbReference>
<reference evidence="3 4" key="1">
    <citation type="submission" date="2020-11" db="EMBL/GenBank/DDBJ databases">
        <title>Vibrio nitrifigilis sp. nov., a marine nitrogen-fixing bacterium isolated from the lagoon sediment of an islet inside an atoll.</title>
        <authorList>
            <person name="Wang L.-T."/>
            <person name="Shieh W.Y."/>
        </authorList>
    </citation>
    <scope>NUCLEOTIDE SEQUENCE [LARGE SCALE GENOMIC DNA]</scope>
    <source>
        <strain evidence="3 4">NFV-1</strain>
    </source>
</reference>
<comment type="caution">
    <text evidence="3">The sequence shown here is derived from an EMBL/GenBank/DDBJ whole genome shotgun (WGS) entry which is preliminary data.</text>
</comment>
<keyword evidence="1" id="KW-0560">Oxidoreductase</keyword>
<dbReference type="Proteomes" id="UP000597206">
    <property type="component" value="Unassembled WGS sequence"/>
</dbReference>
<sequence>MNTIKSDVIVIGGGIVGSSATLFMSQKGLNVTLIERDVCGSRSSGVNFGGVRCQGRPVSHLPLAIRARDIWRDADNVIGGKFEYTVTGHLKIARNEEELTILNDYYADSQGMGLDLQMLSGDEIRRRYPWFSGRVLGGSLSPHDGQANPRIVSPAFAAAARRAGARVCEHEPVQTVEKLATGYRVTTKEGIYEAEQLVISAGAWSNNIATQLGESFPLTHGFPAMAVTEPVPYFLHPCLGVQGGDIYIRQVTRGNVVFGGGTGVAVSDSSSRATSNNLMALMARLLELIPSMKNTQILRTWSGMEGFLPENTPVIDKSLNHSGLYYGFGFSGGGFEIGPGAGAALADLVAHGSTTTDLTPFSMSRFASSDC</sequence>
<dbReference type="SUPFAM" id="SSF54373">
    <property type="entry name" value="FAD-linked reductases, C-terminal domain"/>
    <property type="match status" value="1"/>
</dbReference>
<dbReference type="SUPFAM" id="SSF51905">
    <property type="entry name" value="FAD/NAD(P)-binding domain"/>
    <property type="match status" value="1"/>
</dbReference>
<evidence type="ECO:0000313" key="4">
    <source>
        <dbReference type="Proteomes" id="UP000597206"/>
    </source>
</evidence>
<accession>A0ABS0GLW8</accession>
<evidence type="ECO:0000259" key="2">
    <source>
        <dbReference type="Pfam" id="PF01266"/>
    </source>
</evidence>
<dbReference type="Gene3D" id="3.30.9.10">
    <property type="entry name" value="D-Amino Acid Oxidase, subunit A, domain 2"/>
    <property type="match status" value="1"/>
</dbReference>
<dbReference type="EMBL" id="JADPMR010000004">
    <property type="protein sequence ID" value="MBF9003295.1"/>
    <property type="molecule type" value="Genomic_DNA"/>
</dbReference>
<evidence type="ECO:0000313" key="3">
    <source>
        <dbReference type="EMBL" id="MBF9003295.1"/>
    </source>
</evidence>
<dbReference type="Pfam" id="PF01266">
    <property type="entry name" value="DAO"/>
    <property type="match status" value="1"/>
</dbReference>
<protein>
    <submittedName>
        <fullName evidence="3">FAD-binding oxidoreductase</fullName>
    </submittedName>
</protein>
<dbReference type="RefSeq" id="WP_196125193.1">
    <property type="nucleotide sequence ID" value="NZ_JADPMR010000004.1"/>
</dbReference>
<dbReference type="PANTHER" id="PTHR13847">
    <property type="entry name" value="SARCOSINE DEHYDROGENASE-RELATED"/>
    <property type="match status" value="1"/>
</dbReference>
<dbReference type="InterPro" id="IPR006076">
    <property type="entry name" value="FAD-dep_OxRdtase"/>
</dbReference>
<name>A0ABS0GLW8_9VIBR</name>
<dbReference type="InterPro" id="IPR036188">
    <property type="entry name" value="FAD/NAD-bd_sf"/>
</dbReference>
<gene>
    <name evidence="3" type="ORF">I1A42_22710</name>
</gene>
<proteinExistence type="predicted"/>